<gene>
    <name evidence="1" type="ORF">SD77_0209</name>
</gene>
<accession>A0ABR5B056</accession>
<name>A0ABR5B056_BACBA</name>
<organism evidence="1 2">
    <name type="scientific">Bacillus badius</name>
    <dbReference type="NCBI Taxonomy" id="1455"/>
    <lineage>
        <taxon>Bacteria</taxon>
        <taxon>Bacillati</taxon>
        <taxon>Bacillota</taxon>
        <taxon>Bacilli</taxon>
        <taxon>Bacillales</taxon>
        <taxon>Bacillaceae</taxon>
        <taxon>Pseudobacillus</taxon>
    </lineage>
</organism>
<evidence type="ECO:0008006" key="3">
    <source>
        <dbReference type="Google" id="ProtNLM"/>
    </source>
</evidence>
<dbReference type="EMBL" id="JXLP01000001">
    <property type="protein sequence ID" value="KIL80361.1"/>
    <property type="molecule type" value="Genomic_DNA"/>
</dbReference>
<evidence type="ECO:0000313" key="1">
    <source>
        <dbReference type="EMBL" id="KIL80361.1"/>
    </source>
</evidence>
<proteinExistence type="predicted"/>
<reference evidence="1 2" key="1">
    <citation type="submission" date="2015-01" db="EMBL/GenBank/DDBJ databases">
        <title>Genome Assembly of Bacillus badius MTCC 1458.</title>
        <authorList>
            <person name="Verma A."/>
            <person name="Khatri I."/>
            <person name="Mual P."/>
            <person name="Subramanian S."/>
            <person name="Krishnamurthi S."/>
        </authorList>
    </citation>
    <scope>NUCLEOTIDE SEQUENCE [LARGE SCALE GENOMIC DNA]</scope>
    <source>
        <strain evidence="1 2">MTCC 1458</strain>
    </source>
</reference>
<sequence>MTGPFPCSCIFLFILFALKPSFAKKAGLQLASLFLLSFKMQKEEMKKSY</sequence>
<dbReference type="Proteomes" id="UP000031982">
    <property type="component" value="Unassembled WGS sequence"/>
</dbReference>
<protein>
    <recommendedName>
        <fullName evidence="3">Ribose 5-phosphate isomerase B</fullName>
    </recommendedName>
</protein>
<evidence type="ECO:0000313" key="2">
    <source>
        <dbReference type="Proteomes" id="UP000031982"/>
    </source>
</evidence>
<comment type="caution">
    <text evidence="1">The sequence shown here is derived from an EMBL/GenBank/DDBJ whole genome shotgun (WGS) entry which is preliminary data.</text>
</comment>
<keyword evidence="2" id="KW-1185">Reference proteome</keyword>